<reference evidence="2 3" key="1">
    <citation type="submission" date="2019-07" db="EMBL/GenBank/DDBJ databases">
        <title>WGS assembly of Gossypium mustelinum.</title>
        <authorList>
            <person name="Chen Z.J."/>
            <person name="Sreedasyam A."/>
            <person name="Ando A."/>
            <person name="Song Q."/>
            <person name="De L."/>
            <person name="Hulse-Kemp A."/>
            <person name="Ding M."/>
            <person name="Ye W."/>
            <person name="Kirkbride R."/>
            <person name="Jenkins J."/>
            <person name="Plott C."/>
            <person name="Lovell J."/>
            <person name="Lin Y.-M."/>
            <person name="Vaughn R."/>
            <person name="Liu B."/>
            <person name="Li W."/>
            <person name="Simpson S."/>
            <person name="Scheffler B."/>
            <person name="Saski C."/>
            <person name="Grover C."/>
            <person name="Hu G."/>
            <person name="Conover J."/>
            <person name="Carlson J."/>
            <person name="Shu S."/>
            <person name="Boston L."/>
            <person name="Williams M."/>
            <person name="Peterson D."/>
            <person name="Mcgee K."/>
            <person name="Jones D."/>
            <person name="Wendel J."/>
            <person name="Stelly D."/>
            <person name="Grimwood J."/>
            <person name="Schmutz J."/>
        </authorList>
    </citation>
    <scope>NUCLEOTIDE SEQUENCE [LARGE SCALE GENOMIC DNA]</scope>
    <source>
        <strain evidence="2">1408120.09</strain>
    </source>
</reference>
<gene>
    <name evidence="2" type="ORF">E1A91_D09G092000v1</name>
</gene>
<dbReference type="Proteomes" id="UP000323597">
    <property type="component" value="Chromosome D09"/>
</dbReference>
<keyword evidence="1" id="KW-1133">Transmembrane helix</keyword>
<proteinExistence type="predicted"/>
<evidence type="ECO:0000313" key="2">
    <source>
        <dbReference type="EMBL" id="TYI64479.1"/>
    </source>
</evidence>
<dbReference type="EMBL" id="CM017657">
    <property type="protein sequence ID" value="TYI64479.1"/>
    <property type="molecule type" value="Genomic_DNA"/>
</dbReference>
<keyword evidence="1" id="KW-0812">Transmembrane</keyword>
<keyword evidence="1" id="KW-0472">Membrane</keyword>
<evidence type="ECO:0000256" key="1">
    <source>
        <dbReference type="SAM" id="Phobius"/>
    </source>
</evidence>
<name>A0A5D2TH79_GOSMU</name>
<feature type="transmembrane region" description="Helical" evidence="1">
    <location>
        <begin position="12"/>
        <end position="28"/>
    </location>
</feature>
<organism evidence="2 3">
    <name type="scientific">Gossypium mustelinum</name>
    <name type="common">Cotton</name>
    <name type="synonym">Gossypium caicoense</name>
    <dbReference type="NCBI Taxonomy" id="34275"/>
    <lineage>
        <taxon>Eukaryota</taxon>
        <taxon>Viridiplantae</taxon>
        <taxon>Streptophyta</taxon>
        <taxon>Embryophyta</taxon>
        <taxon>Tracheophyta</taxon>
        <taxon>Spermatophyta</taxon>
        <taxon>Magnoliopsida</taxon>
        <taxon>eudicotyledons</taxon>
        <taxon>Gunneridae</taxon>
        <taxon>Pentapetalae</taxon>
        <taxon>rosids</taxon>
        <taxon>malvids</taxon>
        <taxon>Malvales</taxon>
        <taxon>Malvaceae</taxon>
        <taxon>Malvoideae</taxon>
        <taxon>Gossypium</taxon>
    </lineage>
</organism>
<dbReference type="AlphaFoldDB" id="A0A5D2TH79"/>
<protein>
    <submittedName>
        <fullName evidence="2">Uncharacterized protein</fullName>
    </submittedName>
</protein>
<accession>A0A5D2TH79</accession>
<evidence type="ECO:0000313" key="3">
    <source>
        <dbReference type="Proteomes" id="UP000323597"/>
    </source>
</evidence>
<sequence length="85" mass="10124">MPHRILYAMRNVTSLILMILLSGLVYYWPQLSFFHGEHEGHVMFGSAFMVSIARLHQRVCNKMEGNRQQGSWFVSLGKQRWRWKK</sequence>
<keyword evidence="3" id="KW-1185">Reference proteome</keyword>